<evidence type="ECO:0000313" key="2">
    <source>
        <dbReference type="Proteomes" id="UP000317178"/>
    </source>
</evidence>
<evidence type="ECO:0000313" key="1">
    <source>
        <dbReference type="EMBL" id="QDU78546.1"/>
    </source>
</evidence>
<dbReference type="KEGG" id="plon:Pla110_02500"/>
<organism evidence="1 2">
    <name type="scientific">Polystyrenella longa</name>
    <dbReference type="NCBI Taxonomy" id="2528007"/>
    <lineage>
        <taxon>Bacteria</taxon>
        <taxon>Pseudomonadati</taxon>
        <taxon>Planctomycetota</taxon>
        <taxon>Planctomycetia</taxon>
        <taxon>Planctomycetales</taxon>
        <taxon>Planctomycetaceae</taxon>
        <taxon>Polystyrenella</taxon>
    </lineage>
</organism>
<dbReference type="EMBL" id="CP036281">
    <property type="protein sequence ID" value="QDU78546.1"/>
    <property type="molecule type" value="Genomic_DNA"/>
</dbReference>
<keyword evidence="2" id="KW-1185">Reference proteome</keyword>
<accession>A0A518CH45</accession>
<gene>
    <name evidence="1" type="ORF">Pla110_02500</name>
</gene>
<dbReference type="AlphaFoldDB" id="A0A518CH45"/>
<dbReference type="RefSeq" id="WP_144992388.1">
    <property type="nucleotide sequence ID" value="NZ_CP036281.1"/>
</dbReference>
<dbReference type="OrthoDB" id="1426153at2"/>
<protein>
    <submittedName>
        <fullName evidence="1">Uncharacterized protein</fullName>
    </submittedName>
</protein>
<reference evidence="1 2" key="1">
    <citation type="submission" date="2019-02" db="EMBL/GenBank/DDBJ databases">
        <title>Deep-cultivation of Planctomycetes and their phenomic and genomic characterization uncovers novel biology.</title>
        <authorList>
            <person name="Wiegand S."/>
            <person name="Jogler M."/>
            <person name="Boedeker C."/>
            <person name="Pinto D."/>
            <person name="Vollmers J."/>
            <person name="Rivas-Marin E."/>
            <person name="Kohn T."/>
            <person name="Peeters S.H."/>
            <person name="Heuer A."/>
            <person name="Rast P."/>
            <person name="Oberbeckmann S."/>
            <person name="Bunk B."/>
            <person name="Jeske O."/>
            <person name="Meyerdierks A."/>
            <person name="Storesund J.E."/>
            <person name="Kallscheuer N."/>
            <person name="Luecker S."/>
            <person name="Lage O.M."/>
            <person name="Pohl T."/>
            <person name="Merkel B.J."/>
            <person name="Hornburger P."/>
            <person name="Mueller R.-W."/>
            <person name="Bruemmer F."/>
            <person name="Labrenz M."/>
            <person name="Spormann A.M."/>
            <person name="Op den Camp H."/>
            <person name="Overmann J."/>
            <person name="Amann R."/>
            <person name="Jetten M.S.M."/>
            <person name="Mascher T."/>
            <person name="Medema M.H."/>
            <person name="Devos D.P."/>
            <person name="Kaster A.-K."/>
            <person name="Ovreas L."/>
            <person name="Rohde M."/>
            <person name="Galperin M.Y."/>
            <person name="Jogler C."/>
        </authorList>
    </citation>
    <scope>NUCLEOTIDE SEQUENCE [LARGE SCALE GENOMIC DNA]</scope>
    <source>
        <strain evidence="1 2">Pla110</strain>
    </source>
</reference>
<sequence>MSISDSQNKTAGELVDLVTSRVGSNGAVHPETAIASIARLAGSLLLRSFNLNIDSLEPGTVILSTEANEKGPQLIGIMSSMLQQFGLSMDKEKLGGEQSKLGTKPDFSTVQSLSLLQDDAIGIAKSNGLELKEAAQSAAMATAFFVKECANDIGVETGFNVAAYNFIDGCKTVPPAIGSTPKADNKKPWYKFW</sequence>
<proteinExistence type="predicted"/>
<name>A0A518CH45_9PLAN</name>
<dbReference type="Proteomes" id="UP000317178">
    <property type="component" value="Chromosome"/>
</dbReference>